<keyword evidence="3" id="KW-0813">Transport</keyword>
<keyword evidence="5 7" id="KW-1133">Transmembrane helix</keyword>
<feature type="transmembrane region" description="Helical" evidence="7">
    <location>
        <begin position="305"/>
        <end position="330"/>
    </location>
</feature>
<name>A0A0C1ELQ4_9BACT</name>
<gene>
    <name evidence="8" type="ORF">DB43_GL00200</name>
</gene>
<dbReference type="GO" id="GO:0015184">
    <property type="term" value="F:L-cystine transmembrane transporter activity"/>
    <property type="evidence" value="ECO:0007669"/>
    <property type="project" value="TreeGrafter"/>
</dbReference>
<dbReference type="EMBL" id="JSAM01000081">
    <property type="protein sequence ID" value="KIA77359.1"/>
    <property type="molecule type" value="Genomic_DNA"/>
</dbReference>
<protein>
    <recommendedName>
        <fullName evidence="10">Proton/sodium-glutamate symport protein</fullName>
    </recommendedName>
</protein>
<evidence type="ECO:0000256" key="2">
    <source>
        <dbReference type="ARBA" id="ARBA00006148"/>
    </source>
</evidence>
<comment type="subcellular location">
    <subcellularLocation>
        <location evidence="1">Membrane</location>
        <topology evidence="1">Multi-pass membrane protein</topology>
    </subcellularLocation>
</comment>
<feature type="transmembrane region" description="Helical" evidence="7">
    <location>
        <begin position="160"/>
        <end position="178"/>
    </location>
</feature>
<evidence type="ECO:0000256" key="7">
    <source>
        <dbReference type="SAM" id="Phobius"/>
    </source>
</evidence>
<feature type="transmembrane region" description="Helical" evidence="7">
    <location>
        <begin position="24"/>
        <end position="43"/>
    </location>
</feature>
<evidence type="ECO:0000256" key="1">
    <source>
        <dbReference type="ARBA" id="ARBA00004141"/>
    </source>
</evidence>
<proteinExistence type="inferred from homology"/>
<evidence type="ECO:0000256" key="5">
    <source>
        <dbReference type="ARBA" id="ARBA00022989"/>
    </source>
</evidence>
<comment type="similarity">
    <text evidence="2">Belongs to the dicarboxylate/amino acid:cation symporter (DAACS) (TC 2.A.23) family.</text>
</comment>
<feature type="transmembrane region" description="Helical" evidence="7">
    <location>
        <begin position="58"/>
        <end position="77"/>
    </location>
</feature>
<keyword evidence="6 7" id="KW-0472">Membrane</keyword>
<accession>A0A0C1ELQ4</accession>
<evidence type="ECO:0000313" key="8">
    <source>
        <dbReference type="EMBL" id="KIA77359.1"/>
    </source>
</evidence>
<dbReference type="Proteomes" id="UP000031307">
    <property type="component" value="Unassembled WGS sequence"/>
</dbReference>
<sequence>MNELKTLHQRLSRGYLIMAQKRKYNANIGFAIAVLAGLLAGYMNLPWIDQGASIVSEIFINLLKLVSLPIIFLSIVATASGMKSAHDIRFMGLKVLKYTLMTTIFAATVALILYVLIDPTSSQIAVQFTDAPKTNQTGYLTYLLNAIPSNIVQPFSENNVIGVLFLAMLFSFATLSLPNDKRELLHSFFSGLYAAIMKITTWIVWLMPFAIFAFLTLFIRDMREGLEIKSLALYLSCVVIANLVQGLLILPVFLKIKKISPFQTAKGMFPALSLAFFSKSSSATLPLAMKCAEDRLKISREVAGFSFPLCTTINMNGCAAFILTTVLFVSMNAGVVFTPIEMIAWIFIATIAAVGNAGVPMGCYFLASAFLATMNVPLNVLGVILPFYTLIDMLETAINVWSDSCVTTVVHHEIAELAAAKNEQGTPFPNLVQG</sequence>
<comment type="caution">
    <text evidence="8">The sequence shown here is derived from an EMBL/GenBank/DDBJ whole genome shotgun (WGS) entry which is preliminary data.</text>
</comment>
<evidence type="ECO:0000256" key="4">
    <source>
        <dbReference type="ARBA" id="ARBA00022692"/>
    </source>
</evidence>
<feature type="transmembrane region" description="Helical" evidence="7">
    <location>
        <begin position="231"/>
        <end position="254"/>
    </location>
</feature>
<evidence type="ECO:0008006" key="10">
    <source>
        <dbReference type="Google" id="ProtNLM"/>
    </source>
</evidence>
<dbReference type="PRINTS" id="PR00173">
    <property type="entry name" value="EDTRNSPORT"/>
</dbReference>
<feature type="transmembrane region" description="Helical" evidence="7">
    <location>
        <begin position="342"/>
        <end position="367"/>
    </location>
</feature>
<dbReference type="AlphaFoldDB" id="A0A0C1ELQ4"/>
<keyword evidence="4 7" id="KW-0812">Transmembrane</keyword>
<dbReference type="Pfam" id="PF00375">
    <property type="entry name" value="SDF"/>
    <property type="match status" value="1"/>
</dbReference>
<evidence type="ECO:0000256" key="6">
    <source>
        <dbReference type="ARBA" id="ARBA00023136"/>
    </source>
</evidence>
<dbReference type="PANTHER" id="PTHR42865:SF5">
    <property type="entry name" value="L-CYSTINE TRANSPORTER TCYP"/>
    <property type="match status" value="1"/>
</dbReference>
<dbReference type="GO" id="GO:0015293">
    <property type="term" value="F:symporter activity"/>
    <property type="evidence" value="ECO:0007669"/>
    <property type="project" value="InterPro"/>
</dbReference>
<evidence type="ECO:0000256" key="3">
    <source>
        <dbReference type="ARBA" id="ARBA00022448"/>
    </source>
</evidence>
<dbReference type="Gene3D" id="1.10.3860.10">
    <property type="entry name" value="Sodium:dicarboxylate symporter"/>
    <property type="match status" value="1"/>
</dbReference>
<feature type="transmembrane region" description="Helical" evidence="7">
    <location>
        <begin position="98"/>
        <end position="117"/>
    </location>
</feature>
<dbReference type="SUPFAM" id="SSF118215">
    <property type="entry name" value="Proton glutamate symport protein"/>
    <property type="match status" value="1"/>
</dbReference>
<organism evidence="8 9">
    <name type="scientific">Parachlamydia acanthamoebae</name>
    <dbReference type="NCBI Taxonomy" id="83552"/>
    <lineage>
        <taxon>Bacteria</taxon>
        <taxon>Pseudomonadati</taxon>
        <taxon>Chlamydiota</taxon>
        <taxon>Chlamydiia</taxon>
        <taxon>Parachlamydiales</taxon>
        <taxon>Parachlamydiaceae</taxon>
        <taxon>Parachlamydia</taxon>
    </lineage>
</organism>
<evidence type="ECO:0000313" key="9">
    <source>
        <dbReference type="Proteomes" id="UP000031307"/>
    </source>
</evidence>
<dbReference type="PATRIC" id="fig|83552.4.peg.1499"/>
<dbReference type="PANTHER" id="PTHR42865">
    <property type="entry name" value="PROTON/GLUTAMATE-ASPARTATE SYMPORTER"/>
    <property type="match status" value="1"/>
</dbReference>
<dbReference type="GO" id="GO:0005886">
    <property type="term" value="C:plasma membrane"/>
    <property type="evidence" value="ECO:0007669"/>
    <property type="project" value="TreeGrafter"/>
</dbReference>
<feature type="transmembrane region" description="Helical" evidence="7">
    <location>
        <begin position="199"/>
        <end position="219"/>
    </location>
</feature>
<dbReference type="InterPro" id="IPR036458">
    <property type="entry name" value="Na:dicarbo_symporter_sf"/>
</dbReference>
<dbReference type="InterPro" id="IPR001991">
    <property type="entry name" value="Na-dicarboxylate_symporter"/>
</dbReference>
<reference evidence="8 9" key="1">
    <citation type="journal article" date="2014" name="Mol. Biol. Evol.">
        <title>Massive expansion of Ubiquitination-related gene families within the Chlamydiae.</title>
        <authorList>
            <person name="Domman D."/>
            <person name="Collingro A."/>
            <person name="Lagkouvardos I."/>
            <person name="Gehre L."/>
            <person name="Weinmaier T."/>
            <person name="Rattei T."/>
            <person name="Subtil A."/>
            <person name="Horn M."/>
        </authorList>
    </citation>
    <scope>NUCLEOTIDE SEQUENCE [LARGE SCALE GENOMIC DNA]</scope>
    <source>
        <strain evidence="8 9">OEW1</strain>
    </source>
</reference>